<comment type="subcellular location">
    <subcellularLocation>
        <location evidence="1">Cell membrane</location>
        <topology evidence="1">Multi-pass membrane protein</topology>
    </subcellularLocation>
</comment>
<dbReference type="Gene3D" id="1.20.1560.10">
    <property type="entry name" value="ABC transporter type 1, transmembrane domain"/>
    <property type="match status" value="1"/>
</dbReference>
<feature type="transmembrane region" description="Helical" evidence="11">
    <location>
        <begin position="258"/>
        <end position="278"/>
    </location>
</feature>
<sequence length="625" mass="67851">MARLRPVRDTAAVDLAKETRPNPAFTLWGLLREFRRPLLLGLLLVVLDAGTSLVGPILVRAGIDQGVSQGLESVLFAASGIYLIATLADLIIEIGETFVTGRTAQRIMLSLRIRIWAQLQRLSLDYYEREMTGRIMTRMTTDVDQFESLIENGLLSALVAFVTFAGVGTALVIFNAELALSVFSIVIPLVIATVMFRNRAARLYDQSRDRIAVVNADFQESLAGVRESQAFVHEAVTIERFKELGRRYLDSRMAAQRLVATYFPFVAFLADGAAAIVLGVGAGMVTGGALTAGALIAFLLYIDMFFSPIQQLSQVFDAWQQTRVSVLRIADLMRMETLTPNAPAAADPGMVEGRLELEGVHFSYPSEPIHRSGRPALRGPADARQTGPAYAGTGKPPEAVRGVQLRIEPGETVALVGETGAGKSTVLKLLIRFYDPDTGSVRLDGMDLRALDLTGYRRRLGYVPQEPFLFTGSVRDNIAYGRPDADDATVEAAARAVGAHDFIAMLDGGYRHELAERGRSLSAGQRQLIALARAELVDPAILMLDEATSNLDLATEAKVGAAMRRLSKGRTTVLIAHRLQTARTADRIVVLSQGRIVESGSHEELLKLGGEYAAMWESHESGAAG</sequence>
<dbReference type="FunFam" id="3.40.50.300:FF:000299">
    <property type="entry name" value="ABC transporter ATP-binding protein/permease"/>
    <property type="match status" value="1"/>
</dbReference>
<keyword evidence="6" id="KW-0067">ATP-binding</keyword>
<feature type="domain" description="ABC transmembrane type-1" evidence="13">
    <location>
        <begin position="39"/>
        <end position="321"/>
    </location>
</feature>
<dbReference type="GO" id="GO:0015421">
    <property type="term" value="F:ABC-type oligopeptide transporter activity"/>
    <property type="evidence" value="ECO:0007669"/>
    <property type="project" value="TreeGrafter"/>
</dbReference>
<dbReference type="PROSITE" id="PS50893">
    <property type="entry name" value="ABC_TRANSPORTER_2"/>
    <property type="match status" value="1"/>
</dbReference>
<gene>
    <name evidence="14" type="ORF">E9229_000220</name>
</gene>
<evidence type="ECO:0000256" key="9">
    <source>
        <dbReference type="ARBA" id="ARBA00061644"/>
    </source>
</evidence>
<evidence type="ECO:0000313" key="14">
    <source>
        <dbReference type="EMBL" id="MBB2994029.1"/>
    </source>
</evidence>
<evidence type="ECO:0000259" key="12">
    <source>
        <dbReference type="PROSITE" id="PS50893"/>
    </source>
</evidence>
<evidence type="ECO:0000256" key="3">
    <source>
        <dbReference type="ARBA" id="ARBA00022475"/>
    </source>
</evidence>
<dbReference type="InterPro" id="IPR003439">
    <property type="entry name" value="ABC_transporter-like_ATP-bd"/>
</dbReference>
<dbReference type="GO" id="GO:0005886">
    <property type="term" value="C:plasma membrane"/>
    <property type="evidence" value="ECO:0007669"/>
    <property type="project" value="UniProtKB-SubCell"/>
</dbReference>
<keyword evidence="5" id="KW-0547">Nucleotide-binding</keyword>
<dbReference type="AlphaFoldDB" id="A0A839QD18"/>
<dbReference type="Proteomes" id="UP000523000">
    <property type="component" value="Unassembled WGS sequence"/>
</dbReference>
<dbReference type="SUPFAM" id="SSF90123">
    <property type="entry name" value="ABC transporter transmembrane region"/>
    <property type="match status" value="1"/>
</dbReference>
<evidence type="ECO:0000256" key="10">
    <source>
        <dbReference type="SAM" id="MobiDB-lite"/>
    </source>
</evidence>
<dbReference type="InterPro" id="IPR039421">
    <property type="entry name" value="Type_1_exporter"/>
</dbReference>
<evidence type="ECO:0000256" key="4">
    <source>
        <dbReference type="ARBA" id="ARBA00022692"/>
    </source>
</evidence>
<keyword evidence="4 11" id="KW-0812">Transmembrane</keyword>
<feature type="region of interest" description="Disordered" evidence="10">
    <location>
        <begin position="371"/>
        <end position="397"/>
    </location>
</feature>
<feature type="transmembrane region" description="Helical" evidence="11">
    <location>
        <begin position="154"/>
        <end position="174"/>
    </location>
</feature>
<dbReference type="SMART" id="SM00382">
    <property type="entry name" value="AAA"/>
    <property type="match status" value="1"/>
</dbReference>
<evidence type="ECO:0000256" key="1">
    <source>
        <dbReference type="ARBA" id="ARBA00004651"/>
    </source>
</evidence>
<dbReference type="InterPro" id="IPR027417">
    <property type="entry name" value="P-loop_NTPase"/>
</dbReference>
<feature type="transmembrane region" description="Helical" evidence="11">
    <location>
        <begin position="180"/>
        <end position="198"/>
    </location>
</feature>
<feature type="domain" description="ABC transporter" evidence="12">
    <location>
        <begin position="383"/>
        <end position="618"/>
    </location>
</feature>
<feature type="transmembrane region" description="Helical" evidence="11">
    <location>
        <begin position="38"/>
        <end position="59"/>
    </location>
</feature>
<feature type="transmembrane region" description="Helical" evidence="11">
    <location>
        <begin position="71"/>
        <end position="92"/>
    </location>
</feature>
<organism evidence="14 15">
    <name type="scientific">Paeniglutamicibacter cryotolerans</name>
    <dbReference type="NCBI Taxonomy" id="670079"/>
    <lineage>
        <taxon>Bacteria</taxon>
        <taxon>Bacillati</taxon>
        <taxon>Actinomycetota</taxon>
        <taxon>Actinomycetes</taxon>
        <taxon>Micrococcales</taxon>
        <taxon>Micrococcaceae</taxon>
        <taxon>Paeniglutamicibacter</taxon>
    </lineage>
</organism>
<evidence type="ECO:0000256" key="8">
    <source>
        <dbReference type="ARBA" id="ARBA00023136"/>
    </source>
</evidence>
<evidence type="ECO:0000256" key="2">
    <source>
        <dbReference type="ARBA" id="ARBA00022448"/>
    </source>
</evidence>
<comment type="caution">
    <text evidence="14">The sequence shown here is derived from an EMBL/GenBank/DDBJ whole genome shotgun (WGS) entry which is preliminary data.</text>
</comment>
<comment type="similarity">
    <text evidence="9">Belongs to the ABC transporter superfamily. Lipid exporter (TC 3.A.1.106) family.</text>
</comment>
<dbReference type="InterPro" id="IPR011527">
    <property type="entry name" value="ABC1_TM_dom"/>
</dbReference>
<evidence type="ECO:0000256" key="7">
    <source>
        <dbReference type="ARBA" id="ARBA00022989"/>
    </source>
</evidence>
<keyword evidence="3" id="KW-1003">Cell membrane</keyword>
<protein>
    <submittedName>
        <fullName evidence="14">ABC-type multidrug transport system fused ATPase/permease subunit</fullName>
    </submittedName>
</protein>
<name>A0A839QD18_9MICC</name>
<proteinExistence type="inferred from homology"/>
<dbReference type="InterPro" id="IPR036640">
    <property type="entry name" value="ABC1_TM_sf"/>
</dbReference>
<evidence type="ECO:0000256" key="6">
    <source>
        <dbReference type="ARBA" id="ARBA00022840"/>
    </source>
</evidence>
<evidence type="ECO:0000256" key="11">
    <source>
        <dbReference type="SAM" id="Phobius"/>
    </source>
</evidence>
<dbReference type="InterPro" id="IPR003593">
    <property type="entry name" value="AAA+_ATPase"/>
</dbReference>
<keyword evidence="8 11" id="KW-0472">Membrane</keyword>
<dbReference type="PROSITE" id="PS50929">
    <property type="entry name" value="ABC_TM1F"/>
    <property type="match status" value="1"/>
</dbReference>
<dbReference type="RefSeq" id="WP_221184332.1">
    <property type="nucleotide sequence ID" value="NZ_BAABGK010000010.1"/>
</dbReference>
<dbReference type="Pfam" id="PF00005">
    <property type="entry name" value="ABC_tran"/>
    <property type="match status" value="1"/>
</dbReference>
<dbReference type="GO" id="GO:0005524">
    <property type="term" value="F:ATP binding"/>
    <property type="evidence" value="ECO:0007669"/>
    <property type="project" value="UniProtKB-KW"/>
</dbReference>
<dbReference type="GO" id="GO:0016887">
    <property type="term" value="F:ATP hydrolysis activity"/>
    <property type="evidence" value="ECO:0007669"/>
    <property type="project" value="InterPro"/>
</dbReference>
<dbReference type="PANTHER" id="PTHR43394">
    <property type="entry name" value="ATP-DEPENDENT PERMEASE MDL1, MITOCHONDRIAL"/>
    <property type="match status" value="1"/>
</dbReference>
<reference evidence="14 15" key="1">
    <citation type="submission" date="2020-08" db="EMBL/GenBank/DDBJ databases">
        <title>Sequencing the genomes of 1000 actinobacteria strains.</title>
        <authorList>
            <person name="Klenk H.-P."/>
        </authorList>
    </citation>
    <scope>NUCLEOTIDE SEQUENCE [LARGE SCALE GENOMIC DNA]</scope>
    <source>
        <strain evidence="14 15">DSM 22826</strain>
    </source>
</reference>
<evidence type="ECO:0000256" key="5">
    <source>
        <dbReference type="ARBA" id="ARBA00022741"/>
    </source>
</evidence>
<evidence type="ECO:0000313" key="15">
    <source>
        <dbReference type="Proteomes" id="UP000523000"/>
    </source>
</evidence>
<dbReference type="Pfam" id="PF00664">
    <property type="entry name" value="ABC_membrane"/>
    <property type="match status" value="1"/>
</dbReference>
<dbReference type="CDD" id="cd18546">
    <property type="entry name" value="ABC_6TM_Rv0194_D2_like"/>
    <property type="match status" value="1"/>
</dbReference>
<keyword evidence="15" id="KW-1185">Reference proteome</keyword>
<dbReference type="EMBL" id="JACHVS010000001">
    <property type="protein sequence ID" value="MBB2994029.1"/>
    <property type="molecule type" value="Genomic_DNA"/>
</dbReference>
<dbReference type="SUPFAM" id="SSF52540">
    <property type="entry name" value="P-loop containing nucleoside triphosphate hydrolases"/>
    <property type="match status" value="1"/>
</dbReference>
<keyword evidence="7 11" id="KW-1133">Transmembrane helix</keyword>
<dbReference type="Gene3D" id="3.40.50.300">
    <property type="entry name" value="P-loop containing nucleotide triphosphate hydrolases"/>
    <property type="match status" value="1"/>
</dbReference>
<feature type="transmembrane region" description="Helical" evidence="11">
    <location>
        <begin position="284"/>
        <end position="302"/>
    </location>
</feature>
<accession>A0A839QD18</accession>
<keyword evidence="2" id="KW-0813">Transport</keyword>
<evidence type="ECO:0000259" key="13">
    <source>
        <dbReference type="PROSITE" id="PS50929"/>
    </source>
</evidence>
<dbReference type="PANTHER" id="PTHR43394:SF1">
    <property type="entry name" value="ATP-BINDING CASSETTE SUB-FAMILY B MEMBER 10, MITOCHONDRIAL"/>
    <property type="match status" value="1"/>
</dbReference>